<name>A0ABD7MA96_MICLU</name>
<evidence type="ECO:0000313" key="2">
    <source>
        <dbReference type="EMBL" id="SHL87107.1"/>
    </source>
</evidence>
<reference evidence="2 3" key="1">
    <citation type="submission" date="2016-11" db="EMBL/GenBank/DDBJ databases">
        <authorList>
            <person name="Varghese N."/>
            <person name="Submissions S."/>
        </authorList>
    </citation>
    <scope>NUCLEOTIDE SEQUENCE [LARGE SCALE GENOMIC DNA]</scope>
    <source>
        <strain evidence="2 3">VTM4R57</strain>
    </source>
</reference>
<organism evidence="2 3">
    <name type="scientific">Micrococcus luteus</name>
    <name type="common">Micrococcus lysodeikticus</name>
    <dbReference type="NCBI Taxonomy" id="1270"/>
    <lineage>
        <taxon>Bacteria</taxon>
        <taxon>Bacillati</taxon>
        <taxon>Actinomycetota</taxon>
        <taxon>Actinomycetes</taxon>
        <taxon>Micrococcales</taxon>
        <taxon>Micrococcaceae</taxon>
        <taxon>Micrococcus</taxon>
    </lineage>
</organism>
<accession>A0ABD7MA96</accession>
<dbReference type="EMBL" id="FRCE01000016">
    <property type="protein sequence ID" value="SHL87107.1"/>
    <property type="molecule type" value="Genomic_DNA"/>
</dbReference>
<evidence type="ECO:0000313" key="3">
    <source>
        <dbReference type="Proteomes" id="UP000184253"/>
    </source>
</evidence>
<evidence type="ECO:0000256" key="1">
    <source>
        <dbReference type="SAM" id="MobiDB-lite"/>
    </source>
</evidence>
<gene>
    <name evidence="2" type="ORF">SAMN04487849_11638</name>
</gene>
<comment type="caution">
    <text evidence="2">The sequence shown here is derived from an EMBL/GenBank/DDBJ whole genome shotgun (WGS) entry which is preliminary data.</text>
</comment>
<dbReference type="Proteomes" id="UP000184253">
    <property type="component" value="Unassembled WGS sequence"/>
</dbReference>
<sequence length="61" mass="6499">MSLPGRGYARVGSGLAEPEPLEQRHVGARGGGSSHTLPGLWHLTLFRWNEGGAPRVTRAHG</sequence>
<dbReference type="AlphaFoldDB" id="A0ABD7MA96"/>
<feature type="region of interest" description="Disordered" evidence="1">
    <location>
        <begin position="1"/>
        <end position="34"/>
    </location>
</feature>
<protein>
    <submittedName>
        <fullName evidence="2">Uncharacterized protein</fullName>
    </submittedName>
</protein>
<proteinExistence type="predicted"/>